<dbReference type="Pfam" id="PF05076">
    <property type="entry name" value="SUFU"/>
    <property type="match status" value="1"/>
</dbReference>
<keyword evidence="4" id="KW-1185">Reference proteome</keyword>
<evidence type="ECO:0000313" key="3">
    <source>
        <dbReference type="EMBL" id="PXX78989.1"/>
    </source>
</evidence>
<dbReference type="EMBL" id="JALDAW010000011">
    <property type="protein sequence ID" value="MDY5167612.1"/>
    <property type="molecule type" value="Genomic_DNA"/>
</dbReference>
<evidence type="ECO:0000259" key="1">
    <source>
        <dbReference type="Pfam" id="PF05076"/>
    </source>
</evidence>
<protein>
    <submittedName>
        <fullName evidence="2">Suppressor of fused domain protein</fullName>
    </submittedName>
    <submittedName>
        <fullName evidence="3">Suppressor of fused protein SUFU</fullName>
    </submittedName>
</protein>
<dbReference type="InterPro" id="IPR020941">
    <property type="entry name" value="SUFU-like_domain"/>
</dbReference>
<organism evidence="3 4">
    <name type="scientific">Dielma fastidiosa</name>
    <dbReference type="NCBI Taxonomy" id="1034346"/>
    <lineage>
        <taxon>Bacteria</taxon>
        <taxon>Bacillati</taxon>
        <taxon>Bacillota</taxon>
        <taxon>Erysipelotrichia</taxon>
        <taxon>Erysipelotrichales</taxon>
        <taxon>Erysipelotrichaceae</taxon>
        <taxon>Dielma</taxon>
    </lineage>
</organism>
<dbReference type="OrthoDB" id="4827574at2"/>
<gene>
    <name evidence="3" type="ORF">DES51_106107</name>
    <name evidence="2" type="ORF">MQE39_05675</name>
</gene>
<dbReference type="Proteomes" id="UP001276902">
    <property type="component" value="Unassembled WGS sequence"/>
</dbReference>
<reference evidence="2" key="2">
    <citation type="submission" date="2022-03" db="EMBL/GenBank/DDBJ databases">
        <title>First case of bacteraemia caused by Dielma fastidiosa in a patient hospitalised with diverticulitis.</title>
        <authorList>
            <person name="Forman-Ankjaer B."/>
            <person name="Hvid-Jensen F."/>
            <person name="Kobel C.M."/>
            <person name="Greve T."/>
        </authorList>
    </citation>
    <scope>NUCLEOTIDE SEQUENCE</scope>
    <source>
        <strain evidence="2">AUH_DF_2021</strain>
    </source>
</reference>
<comment type="caution">
    <text evidence="3">The sequence shown here is derived from an EMBL/GenBank/DDBJ whole genome shotgun (WGS) entry which is preliminary data.</text>
</comment>
<reference evidence="3 4" key="1">
    <citation type="submission" date="2018-05" db="EMBL/GenBank/DDBJ databases">
        <title>Genomic Encyclopedia of Type Strains, Phase IV (KMG-IV): sequencing the most valuable type-strain genomes for metagenomic binning, comparative biology and taxonomic classification.</title>
        <authorList>
            <person name="Goeker M."/>
        </authorList>
    </citation>
    <scope>NUCLEOTIDE SEQUENCE [LARGE SCALE GENOMIC DNA]</scope>
    <source>
        <strain evidence="3 4">JC118</strain>
    </source>
</reference>
<dbReference type="Proteomes" id="UP000247612">
    <property type="component" value="Unassembled WGS sequence"/>
</dbReference>
<sequence length="230" mass="26684">MGLFKRFKKAAPQIDTQLYTEAEVNELEAYINQHFGEFDQVFHELVSPDIHVDIAIIPPNADRNYYRLITMGMGAHRMNVPSALDEYELNYAELMIDLPPDWLVQDDDENNYWPIRWLKILARLPIDSDTWLGYGHTIAAGENHETLSDNNQFEGVGLINAMDENGKEAVLRMKNKKLVHFYRMIPLYGAEMDFKLQCEDIEPLLKRFDTADQSHIVNIHRKNYGLLSAK</sequence>
<name>A0A2V2FTP8_9FIRM</name>
<feature type="domain" description="Suppressor of fused-like" evidence="1">
    <location>
        <begin position="50"/>
        <end position="222"/>
    </location>
</feature>
<accession>A0A2V2FTP8</accession>
<evidence type="ECO:0000313" key="2">
    <source>
        <dbReference type="EMBL" id="MDY5167612.1"/>
    </source>
</evidence>
<dbReference type="STRING" id="1034346.GCA_000313565_01162"/>
<dbReference type="RefSeq" id="WP_022937478.1">
    <property type="nucleotide sequence ID" value="NZ_BAABZA010000001.1"/>
</dbReference>
<evidence type="ECO:0000313" key="4">
    <source>
        <dbReference type="Proteomes" id="UP000247612"/>
    </source>
</evidence>
<dbReference type="EMBL" id="QJKH01000006">
    <property type="protein sequence ID" value="PXX78989.1"/>
    <property type="molecule type" value="Genomic_DNA"/>
</dbReference>
<dbReference type="GeneID" id="94439658"/>
<dbReference type="AlphaFoldDB" id="A0A2V2FTP8"/>
<proteinExistence type="predicted"/>